<evidence type="ECO:0008006" key="5">
    <source>
        <dbReference type="Google" id="ProtNLM"/>
    </source>
</evidence>
<accession>A0A0J0XKK9</accession>
<dbReference type="EMBL" id="KQ087215">
    <property type="protein sequence ID" value="KLT41646.1"/>
    <property type="molecule type" value="Genomic_DNA"/>
</dbReference>
<organism evidence="3 4">
    <name type="scientific">Cutaneotrichosporon oleaginosum</name>
    <dbReference type="NCBI Taxonomy" id="879819"/>
    <lineage>
        <taxon>Eukaryota</taxon>
        <taxon>Fungi</taxon>
        <taxon>Dikarya</taxon>
        <taxon>Basidiomycota</taxon>
        <taxon>Agaricomycotina</taxon>
        <taxon>Tremellomycetes</taxon>
        <taxon>Trichosporonales</taxon>
        <taxon>Trichosporonaceae</taxon>
        <taxon>Cutaneotrichosporon</taxon>
    </lineage>
</organism>
<dbReference type="OrthoDB" id="10039566at2759"/>
<keyword evidence="4" id="KW-1185">Reference proteome</keyword>
<dbReference type="AlphaFoldDB" id="A0A0J0XKK9"/>
<dbReference type="Proteomes" id="UP000053611">
    <property type="component" value="Unassembled WGS sequence"/>
</dbReference>
<name>A0A0J0XKK9_9TREE</name>
<evidence type="ECO:0000313" key="4">
    <source>
        <dbReference type="Proteomes" id="UP000053611"/>
    </source>
</evidence>
<gene>
    <name evidence="3" type="ORF">CC85DRAFT_286302</name>
</gene>
<dbReference type="GeneID" id="28984076"/>
<keyword evidence="2" id="KW-0472">Membrane</keyword>
<dbReference type="STRING" id="879819.A0A0J0XKK9"/>
<feature type="region of interest" description="Disordered" evidence="1">
    <location>
        <begin position="1"/>
        <end position="39"/>
    </location>
</feature>
<keyword evidence="2" id="KW-1133">Transmembrane helix</keyword>
<sequence length="573" mass="60974">MPTAKDKGKARAAPPTERSPLLGDPSSSSSSSLPPACVQAPPRPRRLGVYVALLALLASVGFIAILAASFVPSEREIQDLPDSFKYGTPTLHIQNVSDEGVRVNVTLSGGLDIDSALALDGRRGSSWWQGLRRGAAHAVPLPDTVRVTIPQLQVYPRGGGLPLLNITFPGDILVPLVRGDELRPLSVEAVGAPIASVGEIWGWVQKAWAAGDAEVILGVPEAQARLLGFTFTQADLAFPIKFDVPALPNFPQPGKKLDLSKLVTLHNYTFTNRDGLRIIALAALPNPGVADIPFPLPFAIEYEGARMAEVVANTASVSKERIELSLEGDIMATSSSDALGKFLRRFLHGQDSPITVRGLHDMPRRYKGPSPPQFVLQTLPSLSLNLKFPAPHPAPQIVRSVTVEGMKLGGGDAIEASGTVVALVQLPDGLEGVDLNVSAIQPDVLIYDGPAISDDRPDPRNPPQGAFARIHPSHFLHSTTVRSDDPATPDALVVRAPFENVPLDVLEGRESIFRAFVSKVIFKGGASAGIGGVVDVRADLGVGEDIEIGDLPVTGDFWVGRSARIATLHNLVW</sequence>
<proteinExistence type="predicted"/>
<evidence type="ECO:0000313" key="3">
    <source>
        <dbReference type="EMBL" id="KLT41646.1"/>
    </source>
</evidence>
<evidence type="ECO:0000256" key="1">
    <source>
        <dbReference type="SAM" id="MobiDB-lite"/>
    </source>
</evidence>
<protein>
    <recommendedName>
        <fullName evidence="5">Pre-rRNA processing protein</fullName>
    </recommendedName>
</protein>
<feature type="compositionally biased region" description="Low complexity" evidence="1">
    <location>
        <begin position="19"/>
        <end position="35"/>
    </location>
</feature>
<reference evidence="3 4" key="1">
    <citation type="submission" date="2015-03" db="EMBL/GenBank/DDBJ databases">
        <title>Genomics and transcriptomics of the oil-accumulating basidiomycete yeast T. oleaginosus allow insights into substrate utilization and the diverse evolutionary trajectories of mating systems in fungi.</title>
        <authorList>
            <consortium name="DOE Joint Genome Institute"/>
            <person name="Kourist R."/>
            <person name="Kracht O."/>
            <person name="Bracharz F."/>
            <person name="Lipzen A."/>
            <person name="Nolan M."/>
            <person name="Ohm R."/>
            <person name="Grigoriev I."/>
            <person name="Sun S."/>
            <person name="Heitman J."/>
            <person name="Bruck T."/>
            <person name="Nowrousian M."/>
        </authorList>
    </citation>
    <scope>NUCLEOTIDE SEQUENCE [LARGE SCALE GENOMIC DNA]</scope>
    <source>
        <strain evidence="3 4">IBC0246</strain>
    </source>
</reference>
<evidence type="ECO:0000256" key="2">
    <source>
        <dbReference type="SAM" id="Phobius"/>
    </source>
</evidence>
<feature type="transmembrane region" description="Helical" evidence="2">
    <location>
        <begin position="49"/>
        <end position="71"/>
    </location>
</feature>
<dbReference type="RefSeq" id="XP_018278137.1">
    <property type="nucleotide sequence ID" value="XM_018423473.1"/>
</dbReference>
<keyword evidence="2" id="KW-0812">Transmembrane</keyword>